<dbReference type="KEGG" id="gtt:GUITHDRAFT_141497"/>
<name>L1J0G1_GUITC</name>
<dbReference type="EMBL" id="JH993019">
    <property type="protein sequence ID" value="EKX42023.1"/>
    <property type="molecule type" value="Genomic_DNA"/>
</dbReference>
<sequence length="224" mass="26222">MAETDADYDNNNDAAHEDDVQSLVDGQSCFPREEESFDWFCGMRNSFSLSFLVPSWSYTGEPPASQSEGERIDSATERKERNDDKVTILTRQKEAIESEKKKYVAKMREMSHLFEVGGFRMTNSRSKSSRRAEFFIMYYASKVEEQSLLLKSVCDEIKFAHFLERSKQSWTAEDSIKNRFRNLDQLLAFYDNFIKDCKQFKDVIECCRALTKYLLQMYTKPTKP</sequence>
<organism evidence="2">
    <name type="scientific">Guillardia theta (strain CCMP2712)</name>
    <name type="common">Cryptophyte</name>
    <dbReference type="NCBI Taxonomy" id="905079"/>
    <lineage>
        <taxon>Eukaryota</taxon>
        <taxon>Cryptophyceae</taxon>
        <taxon>Pyrenomonadales</taxon>
        <taxon>Geminigeraceae</taxon>
        <taxon>Guillardia</taxon>
    </lineage>
</organism>
<dbReference type="RefSeq" id="XP_005829003.1">
    <property type="nucleotide sequence ID" value="XM_005828946.1"/>
</dbReference>
<feature type="compositionally biased region" description="Acidic residues" evidence="1">
    <location>
        <begin position="1"/>
        <end position="10"/>
    </location>
</feature>
<keyword evidence="4" id="KW-1185">Reference proteome</keyword>
<dbReference type="GeneID" id="17298741"/>
<reference evidence="4" key="2">
    <citation type="submission" date="2012-11" db="EMBL/GenBank/DDBJ databases">
        <authorList>
            <person name="Kuo A."/>
            <person name="Curtis B.A."/>
            <person name="Tanifuji G."/>
            <person name="Burki F."/>
            <person name="Gruber A."/>
            <person name="Irimia M."/>
            <person name="Maruyama S."/>
            <person name="Arias M.C."/>
            <person name="Ball S.G."/>
            <person name="Gile G.H."/>
            <person name="Hirakawa Y."/>
            <person name="Hopkins J.F."/>
            <person name="Rensing S.A."/>
            <person name="Schmutz J."/>
            <person name="Symeonidi A."/>
            <person name="Elias M."/>
            <person name="Eveleigh R.J."/>
            <person name="Herman E.K."/>
            <person name="Klute M.J."/>
            <person name="Nakayama T."/>
            <person name="Obornik M."/>
            <person name="Reyes-Prieto A."/>
            <person name="Armbrust E.V."/>
            <person name="Aves S.J."/>
            <person name="Beiko R.G."/>
            <person name="Coutinho P."/>
            <person name="Dacks J.B."/>
            <person name="Durnford D.G."/>
            <person name="Fast N.M."/>
            <person name="Green B.R."/>
            <person name="Grisdale C."/>
            <person name="Hempe F."/>
            <person name="Henrissat B."/>
            <person name="Hoppner M.P."/>
            <person name="Ishida K.-I."/>
            <person name="Kim E."/>
            <person name="Koreny L."/>
            <person name="Kroth P.G."/>
            <person name="Liu Y."/>
            <person name="Malik S.-B."/>
            <person name="Maier U.G."/>
            <person name="McRose D."/>
            <person name="Mock T."/>
            <person name="Neilson J.A."/>
            <person name="Onodera N.T."/>
            <person name="Poole A.M."/>
            <person name="Pritham E.J."/>
            <person name="Richards T.A."/>
            <person name="Rocap G."/>
            <person name="Roy S.W."/>
            <person name="Sarai C."/>
            <person name="Schaack S."/>
            <person name="Shirato S."/>
            <person name="Slamovits C.H."/>
            <person name="Spencer D.F."/>
            <person name="Suzuki S."/>
            <person name="Worden A.Z."/>
            <person name="Zauner S."/>
            <person name="Barry K."/>
            <person name="Bell C."/>
            <person name="Bharti A.K."/>
            <person name="Crow J.A."/>
            <person name="Grimwood J."/>
            <person name="Kramer R."/>
            <person name="Lindquist E."/>
            <person name="Lucas S."/>
            <person name="Salamov A."/>
            <person name="McFadden G.I."/>
            <person name="Lane C.E."/>
            <person name="Keeling P.J."/>
            <person name="Gray M.W."/>
            <person name="Grigoriev I.V."/>
            <person name="Archibald J.M."/>
        </authorList>
    </citation>
    <scope>NUCLEOTIDE SEQUENCE</scope>
    <source>
        <strain evidence="4">CCMP2712</strain>
    </source>
</reference>
<gene>
    <name evidence="2" type="ORF">GUITHDRAFT_141497</name>
</gene>
<protein>
    <submittedName>
        <fullName evidence="2 3">Uncharacterized protein</fullName>
    </submittedName>
</protein>
<dbReference type="PaxDb" id="55529-EKX42023"/>
<proteinExistence type="predicted"/>
<evidence type="ECO:0000313" key="4">
    <source>
        <dbReference type="Proteomes" id="UP000011087"/>
    </source>
</evidence>
<dbReference type="HOGENOM" id="CLU_1237062_0_0_1"/>
<evidence type="ECO:0000256" key="1">
    <source>
        <dbReference type="SAM" id="MobiDB-lite"/>
    </source>
</evidence>
<feature type="region of interest" description="Disordered" evidence="1">
    <location>
        <begin position="60"/>
        <end position="82"/>
    </location>
</feature>
<dbReference type="AlphaFoldDB" id="L1J0G1"/>
<reference evidence="2 4" key="1">
    <citation type="journal article" date="2012" name="Nature">
        <title>Algal genomes reveal evolutionary mosaicism and the fate of nucleomorphs.</title>
        <authorList>
            <consortium name="DOE Joint Genome Institute"/>
            <person name="Curtis B.A."/>
            <person name="Tanifuji G."/>
            <person name="Burki F."/>
            <person name="Gruber A."/>
            <person name="Irimia M."/>
            <person name="Maruyama S."/>
            <person name="Arias M.C."/>
            <person name="Ball S.G."/>
            <person name="Gile G.H."/>
            <person name="Hirakawa Y."/>
            <person name="Hopkins J.F."/>
            <person name="Kuo A."/>
            <person name="Rensing S.A."/>
            <person name="Schmutz J."/>
            <person name="Symeonidi A."/>
            <person name="Elias M."/>
            <person name="Eveleigh R.J."/>
            <person name="Herman E.K."/>
            <person name="Klute M.J."/>
            <person name="Nakayama T."/>
            <person name="Obornik M."/>
            <person name="Reyes-Prieto A."/>
            <person name="Armbrust E.V."/>
            <person name="Aves S.J."/>
            <person name="Beiko R.G."/>
            <person name="Coutinho P."/>
            <person name="Dacks J.B."/>
            <person name="Durnford D.G."/>
            <person name="Fast N.M."/>
            <person name="Green B.R."/>
            <person name="Grisdale C.J."/>
            <person name="Hempel F."/>
            <person name="Henrissat B."/>
            <person name="Hoppner M.P."/>
            <person name="Ishida K."/>
            <person name="Kim E."/>
            <person name="Koreny L."/>
            <person name="Kroth P.G."/>
            <person name="Liu Y."/>
            <person name="Malik S.B."/>
            <person name="Maier U.G."/>
            <person name="McRose D."/>
            <person name="Mock T."/>
            <person name="Neilson J.A."/>
            <person name="Onodera N.T."/>
            <person name="Poole A.M."/>
            <person name="Pritham E.J."/>
            <person name="Richards T.A."/>
            <person name="Rocap G."/>
            <person name="Roy S.W."/>
            <person name="Sarai C."/>
            <person name="Schaack S."/>
            <person name="Shirato S."/>
            <person name="Slamovits C.H."/>
            <person name="Spencer D.F."/>
            <person name="Suzuki S."/>
            <person name="Worden A.Z."/>
            <person name="Zauner S."/>
            <person name="Barry K."/>
            <person name="Bell C."/>
            <person name="Bharti A.K."/>
            <person name="Crow J.A."/>
            <person name="Grimwood J."/>
            <person name="Kramer R."/>
            <person name="Lindquist E."/>
            <person name="Lucas S."/>
            <person name="Salamov A."/>
            <person name="McFadden G.I."/>
            <person name="Lane C.E."/>
            <person name="Keeling P.J."/>
            <person name="Gray M.W."/>
            <person name="Grigoriev I.V."/>
            <person name="Archibald J.M."/>
        </authorList>
    </citation>
    <scope>NUCLEOTIDE SEQUENCE</scope>
    <source>
        <strain evidence="2 4">CCMP2712</strain>
    </source>
</reference>
<feature type="compositionally biased region" description="Basic and acidic residues" evidence="1">
    <location>
        <begin position="68"/>
        <end position="82"/>
    </location>
</feature>
<dbReference type="Proteomes" id="UP000011087">
    <property type="component" value="Unassembled WGS sequence"/>
</dbReference>
<accession>L1J0G1</accession>
<reference evidence="3" key="3">
    <citation type="submission" date="2015-06" db="UniProtKB">
        <authorList>
            <consortium name="EnsemblProtists"/>
        </authorList>
    </citation>
    <scope>IDENTIFICATION</scope>
</reference>
<dbReference type="EnsemblProtists" id="EKX42023">
    <property type="protein sequence ID" value="EKX42023"/>
    <property type="gene ID" value="GUITHDRAFT_141497"/>
</dbReference>
<evidence type="ECO:0000313" key="2">
    <source>
        <dbReference type="EMBL" id="EKX42023.1"/>
    </source>
</evidence>
<evidence type="ECO:0000313" key="3">
    <source>
        <dbReference type="EnsemblProtists" id="EKX42023"/>
    </source>
</evidence>
<feature type="region of interest" description="Disordered" evidence="1">
    <location>
        <begin position="1"/>
        <end position="20"/>
    </location>
</feature>